<dbReference type="OrthoDB" id="3688510at2"/>
<feature type="region of interest" description="Disordered" evidence="1">
    <location>
        <begin position="1"/>
        <end position="39"/>
    </location>
</feature>
<proteinExistence type="predicted"/>
<dbReference type="RefSeq" id="WP_153278713.1">
    <property type="nucleotide sequence ID" value="NZ_CP034550.1"/>
</dbReference>
<keyword evidence="2" id="KW-1133">Transmembrane helix</keyword>
<sequence>MARRKRRPPKAAAKASANATTNTTINATTNAAPKPQPWFNRQRPLTQTGLIIGGMAAIIAGHFLLWGTVIPALGTLVGRVPVVSTAAGWLFGGGAFMAWGIVAVNHDTASPTTLKRLKTTAWSWTPIALVCIPTNYANEQVLPVDYWAGVYASAYGVVAAPLALAVIALLWWLVADKLLGHQGITKSQVGWLCVAYATLLLVWGSTLLRM</sequence>
<gene>
    <name evidence="3" type="ORF">EKG83_38620</name>
</gene>
<evidence type="ECO:0000256" key="2">
    <source>
        <dbReference type="SAM" id="Phobius"/>
    </source>
</evidence>
<dbReference type="Proteomes" id="UP000325787">
    <property type="component" value="Chromosome"/>
</dbReference>
<feature type="transmembrane region" description="Helical" evidence="2">
    <location>
        <begin position="189"/>
        <end position="208"/>
    </location>
</feature>
<feature type="transmembrane region" description="Helical" evidence="2">
    <location>
        <begin position="86"/>
        <end position="105"/>
    </location>
</feature>
<dbReference type="AlphaFoldDB" id="A0A5Q0H9S2"/>
<feature type="transmembrane region" description="Helical" evidence="2">
    <location>
        <begin position="148"/>
        <end position="174"/>
    </location>
</feature>
<protein>
    <submittedName>
        <fullName evidence="3">Uncharacterized protein</fullName>
    </submittedName>
</protein>
<name>A0A5Q0H9S2_SACSY</name>
<evidence type="ECO:0000313" key="4">
    <source>
        <dbReference type="Proteomes" id="UP000325787"/>
    </source>
</evidence>
<dbReference type="KEGG" id="ssyi:EKG83_38620"/>
<reference evidence="4" key="1">
    <citation type="journal article" date="2021" name="Curr. Microbiol.">
        <title>Complete genome of nocamycin-producing strain Saccharothrix syringae NRRL B-16468 reveals the biosynthetic potential for secondary metabolites.</title>
        <authorList>
            <person name="Mo X."/>
            <person name="Yang S."/>
        </authorList>
    </citation>
    <scope>NUCLEOTIDE SEQUENCE [LARGE SCALE GENOMIC DNA]</scope>
    <source>
        <strain evidence="4">ATCC 51364 / DSM 43886 / JCM 6844 / KCTC 9398 / NBRC 14523 / NRRL B-16468 / INA 2240</strain>
    </source>
</reference>
<evidence type="ECO:0000256" key="1">
    <source>
        <dbReference type="SAM" id="MobiDB-lite"/>
    </source>
</evidence>
<evidence type="ECO:0000313" key="3">
    <source>
        <dbReference type="EMBL" id="QFZ22560.1"/>
    </source>
</evidence>
<dbReference type="EMBL" id="CP034550">
    <property type="protein sequence ID" value="QFZ22560.1"/>
    <property type="molecule type" value="Genomic_DNA"/>
</dbReference>
<accession>A0A5Q0H9S2</accession>
<keyword evidence="2" id="KW-0812">Transmembrane</keyword>
<keyword evidence="4" id="KW-1185">Reference proteome</keyword>
<feature type="compositionally biased region" description="Low complexity" evidence="1">
    <location>
        <begin position="10"/>
        <end position="33"/>
    </location>
</feature>
<feature type="transmembrane region" description="Helical" evidence="2">
    <location>
        <begin position="50"/>
        <end position="74"/>
    </location>
</feature>
<keyword evidence="2" id="KW-0472">Membrane</keyword>
<organism evidence="3 4">
    <name type="scientific">Saccharothrix syringae</name>
    <name type="common">Nocardiopsis syringae</name>
    <dbReference type="NCBI Taxonomy" id="103733"/>
    <lineage>
        <taxon>Bacteria</taxon>
        <taxon>Bacillati</taxon>
        <taxon>Actinomycetota</taxon>
        <taxon>Actinomycetes</taxon>
        <taxon>Pseudonocardiales</taxon>
        <taxon>Pseudonocardiaceae</taxon>
        <taxon>Saccharothrix</taxon>
    </lineage>
</organism>